<feature type="non-terminal residue" evidence="3">
    <location>
        <position position="1040"/>
    </location>
</feature>
<evidence type="ECO:0000313" key="3">
    <source>
        <dbReference type="EMBL" id="KAF4722037.1"/>
    </source>
</evidence>
<name>A0A7J6RNB7_PEROL</name>
<feature type="region of interest" description="Disordered" evidence="1">
    <location>
        <begin position="481"/>
        <end position="509"/>
    </location>
</feature>
<keyword evidence="2" id="KW-1133">Transmembrane helix</keyword>
<feature type="compositionally biased region" description="Pro residues" evidence="1">
    <location>
        <begin position="599"/>
        <end position="608"/>
    </location>
</feature>
<feature type="region of interest" description="Disordered" evidence="1">
    <location>
        <begin position="536"/>
        <end position="573"/>
    </location>
</feature>
<comment type="caution">
    <text evidence="3">The sequence shown here is derived from an EMBL/GenBank/DDBJ whole genome shotgun (WGS) entry which is preliminary data.</text>
</comment>
<evidence type="ECO:0000313" key="4">
    <source>
        <dbReference type="Proteomes" id="UP000574390"/>
    </source>
</evidence>
<organism evidence="3 4">
    <name type="scientific">Perkinsus olseni</name>
    <name type="common">Perkinsus atlanticus</name>
    <dbReference type="NCBI Taxonomy" id="32597"/>
    <lineage>
        <taxon>Eukaryota</taxon>
        <taxon>Sar</taxon>
        <taxon>Alveolata</taxon>
        <taxon>Perkinsozoa</taxon>
        <taxon>Perkinsea</taxon>
        <taxon>Perkinsida</taxon>
        <taxon>Perkinsidae</taxon>
        <taxon>Perkinsus</taxon>
    </lineage>
</organism>
<evidence type="ECO:0000256" key="1">
    <source>
        <dbReference type="SAM" id="MobiDB-lite"/>
    </source>
</evidence>
<evidence type="ECO:0000256" key="2">
    <source>
        <dbReference type="SAM" id="Phobius"/>
    </source>
</evidence>
<protein>
    <submittedName>
        <fullName evidence="3">Uncharacterized protein</fullName>
    </submittedName>
</protein>
<keyword evidence="2" id="KW-0812">Transmembrane</keyword>
<proteinExistence type="predicted"/>
<accession>A0A7J6RNB7</accession>
<sequence length="1040" mass="114921">YVDVHGTSNRSYVGLYLDYTPKASEPEGRIVYNCGAESGGREGLVEYRDGLIQFVQPNDCHFNATSMIRNILDEDDDAPGDLQLVTRKVDGREVVAFIPTFGRYGDADLQMFAKRSGAGVAPWTRDSIWYSSPQHSTIHGIYCSNTAESNIIIDLPFEYYRSYDPMAITGPEVHPVELNMSARGGLVVELNSEVMSSLEAVKRVELPSRLNGSSIDADSGTYDDYSVPRTIVDFSDLPQVGDVSGEYGRFDSFRCTYESAWSSLIDCSFSFTTDPQAFSRMTQFSRTTCEDMVGNNVWSHADQSSDPSMGYPKIIKADPAYYYDFCVKEFDEGKLQWQLTMRPLECRNSDFNGKSSNSYVVLRGVPHVAWYLYGTYDTLEDCQTDTNFDGDLYFQVESDCNSRSGSWACMTRGKCKVEVKANGSSGYYWIAYLVITLVALTVAIFLGTRAYLVRRGSTAAGAAAKAEPMGVDGVLMLPSGSQDLEMPAADHEDAPSPRTAKVRARAARTELPRIPTGESHFGMPMDKVVKVLAAAKAQMHPEASNSSTSAHTSDDGTVDVENSRNDSDSVGDDYQRYIPRWRFSKSDSGQSTRMHFTGSPPPAAPPGTPMQAWQAGSVLRIMGNVINPGDDNFLYAYVYGTANRSYVGLYFDYIQNASQPEGRIVYNCGTDAGRPDGLVEYSDGLIQFVSPSSCHFGATELLKSVVAREKQAPPGLKVLTRLNGDREVLAFLPTFAKDRLDADLQFFVNDREETNTPWGRSSQWYSSPEHSTVHGIYCSQSEYLMLVDVPFAYPPTYDPWDLTGPKVAPVSLDMTKQGGLVVQLNSESTSSLTALKRVDLPLNNPSAESLSGDSSRGYGPSTIVDFEGFPFAATGPGNVTGVSMFETLRCQYESVVSSLLDCSFSYTTDSEPFSRVAQFSRSACSDMNGNNVWSHMAHSRDLSMGYPKIAEANSGYYDDYCIKEFEEGRLVWSMSMRPLECRNTDLKGKAQQAYMVLRGVPNVAWYLYGTYPSAMDCNSNADWDGSIFQQVQQDCNSREG</sequence>
<keyword evidence="2" id="KW-0472">Membrane</keyword>
<feature type="region of interest" description="Disordered" evidence="1">
    <location>
        <begin position="585"/>
        <end position="609"/>
    </location>
</feature>
<dbReference type="Proteomes" id="UP000574390">
    <property type="component" value="Unassembled WGS sequence"/>
</dbReference>
<dbReference type="EMBL" id="JABANM010020917">
    <property type="protein sequence ID" value="KAF4722037.1"/>
    <property type="molecule type" value="Genomic_DNA"/>
</dbReference>
<gene>
    <name evidence="3" type="ORF">FOZ62_027865</name>
</gene>
<reference evidence="3 4" key="1">
    <citation type="submission" date="2020-04" db="EMBL/GenBank/DDBJ databases">
        <title>Perkinsus olseni comparative genomics.</title>
        <authorList>
            <person name="Bogema D.R."/>
        </authorList>
    </citation>
    <scope>NUCLEOTIDE SEQUENCE [LARGE SCALE GENOMIC DNA]</scope>
    <source>
        <strain evidence="3">ATCC PRA-205</strain>
    </source>
</reference>
<feature type="transmembrane region" description="Helical" evidence="2">
    <location>
        <begin position="426"/>
        <end position="446"/>
    </location>
</feature>
<dbReference type="AlphaFoldDB" id="A0A7J6RNB7"/>
<feature type="non-terminal residue" evidence="3">
    <location>
        <position position="1"/>
    </location>
</feature>